<comment type="caution">
    <text evidence="2">The sequence shown here is derived from an EMBL/GenBank/DDBJ whole genome shotgun (WGS) entry which is preliminary data.</text>
</comment>
<reference evidence="2 3" key="1">
    <citation type="journal article" date="2012" name="J. Bacteriol.">
        <title>Genome Sequence of Nitratireductor indicus Type Strain C115.</title>
        <authorList>
            <person name="Lai Q."/>
            <person name="Li G."/>
            <person name="Yu Z."/>
            <person name="Shao Z."/>
        </authorList>
    </citation>
    <scope>NUCLEOTIDE SEQUENCE [LARGE SCALE GENOMIC DNA]</scope>
    <source>
        <strain evidence="2 3">C115</strain>
    </source>
</reference>
<keyword evidence="1" id="KW-0732">Signal</keyword>
<evidence type="ECO:0000313" key="2">
    <source>
        <dbReference type="EMBL" id="EKF40773.1"/>
    </source>
</evidence>
<keyword evidence="3" id="KW-1185">Reference proteome</keyword>
<dbReference type="OrthoDB" id="7354657at2"/>
<evidence type="ECO:0000256" key="1">
    <source>
        <dbReference type="SAM" id="SignalP"/>
    </source>
</evidence>
<dbReference type="PANTHER" id="PTHR41247:SF1">
    <property type="entry name" value="HTH-TYPE TRANSCRIPTIONAL REPRESSOR YCNK"/>
    <property type="match status" value="1"/>
</dbReference>
<dbReference type="Gene3D" id="3.30.70.2050">
    <property type="match status" value="1"/>
</dbReference>
<dbReference type="EMBL" id="AMSI01000015">
    <property type="protein sequence ID" value="EKF40773.1"/>
    <property type="molecule type" value="Genomic_DNA"/>
</dbReference>
<dbReference type="RefSeq" id="WP_009452059.1">
    <property type="nucleotide sequence ID" value="NZ_AMSI01000015.1"/>
</dbReference>
<evidence type="ECO:0000313" key="3">
    <source>
        <dbReference type="Proteomes" id="UP000007374"/>
    </source>
</evidence>
<dbReference type="InterPro" id="IPR008719">
    <property type="entry name" value="N2O_reductase_NosL"/>
</dbReference>
<proteinExistence type="predicted"/>
<dbReference type="AlphaFoldDB" id="K2MZT9"/>
<dbReference type="PANTHER" id="PTHR41247">
    <property type="entry name" value="HTH-TYPE TRANSCRIPTIONAL REPRESSOR YCNK"/>
    <property type="match status" value="1"/>
</dbReference>
<dbReference type="Pfam" id="PF05573">
    <property type="entry name" value="NosL"/>
    <property type="match status" value="1"/>
</dbReference>
<dbReference type="STRING" id="721133.SAMN05216176_11370"/>
<accession>K2MZT9</accession>
<dbReference type="Proteomes" id="UP000007374">
    <property type="component" value="Unassembled WGS sequence"/>
</dbReference>
<dbReference type="SUPFAM" id="SSF160387">
    <property type="entry name" value="NosL/MerB-like"/>
    <property type="match status" value="1"/>
</dbReference>
<sequence length="185" mass="19985">MRKIAIALLAGSLLSMPLTGCSDEATAVTPAPIAMTDDAVGHYCQMYVLDHGGPKAQIHLKGFEQPLWFAQVSDAVAYMHDKERTADVLAVYVSDMEKAVSWGEPGVENWVGADRAFFVTGSRQMGGMDAPEAIPFGTREAAETFVRREGGSIVTFDAIPEEYVRPQAAMNIEGVQQQPMHGHGS</sequence>
<dbReference type="eggNOG" id="COG4314">
    <property type="taxonomic scope" value="Bacteria"/>
</dbReference>
<protein>
    <submittedName>
        <fullName evidence="2">NosL protein required for nitrous oxide reduction</fullName>
    </submittedName>
</protein>
<name>K2MZT9_9HYPH</name>
<feature type="chain" id="PRO_5003861628" evidence="1">
    <location>
        <begin position="21"/>
        <end position="185"/>
    </location>
</feature>
<gene>
    <name evidence="2" type="ORF">NA8A_19248</name>
</gene>
<dbReference type="Gene3D" id="3.30.70.2060">
    <property type="match status" value="1"/>
</dbReference>
<dbReference type="PATRIC" id="fig|1231190.3.peg.3977"/>
<organism evidence="2 3">
    <name type="scientific">Nitratireductor indicus C115</name>
    <dbReference type="NCBI Taxonomy" id="1231190"/>
    <lineage>
        <taxon>Bacteria</taxon>
        <taxon>Pseudomonadati</taxon>
        <taxon>Pseudomonadota</taxon>
        <taxon>Alphaproteobacteria</taxon>
        <taxon>Hyphomicrobiales</taxon>
        <taxon>Phyllobacteriaceae</taxon>
        <taxon>Nitratireductor</taxon>
    </lineage>
</organism>
<feature type="signal peptide" evidence="1">
    <location>
        <begin position="1"/>
        <end position="20"/>
    </location>
</feature>